<reference evidence="7 8" key="1">
    <citation type="submission" date="2019-12" db="EMBL/GenBank/DDBJ databases">
        <title>Sequence classification of anaerobic respiratory reductive dehalogenases: First we see many, then we see few.</title>
        <authorList>
            <person name="Molenda O."/>
            <person name="Puentes Jacome L.A."/>
            <person name="Cao X."/>
            <person name="Nesbo C.L."/>
            <person name="Tang S."/>
            <person name="Morson N."/>
            <person name="Patron J."/>
            <person name="Lomheim L."/>
            <person name="Wishart D.S."/>
            <person name="Edwards E.A."/>
        </authorList>
    </citation>
    <scope>NUCLEOTIDE SEQUENCE [LARGE SCALE GENOMIC DNA]</scope>
    <source>
        <strain evidence="7 8">12DCA</strain>
    </source>
</reference>
<feature type="transmembrane region" description="Helical" evidence="6">
    <location>
        <begin position="218"/>
        <end position="237"/>
    </location>
</feature>
<feature type="transmembrane region" description="Helical" evidence="6">
    <location>
        <begin position="12"/>
        <end position="29"/>
    </location>
</feature>
<name>A0A857DMA3_9FIRM</name>
<proteinExistence type="inferred from homology"/>
<keyword evidence="5 6" id="KW-0472">Membrane</keyword>
<dbReference type="InterPro" id="IPR014227">
    <property type="entry name" value="YtvI-like"/>
</dbReference>
<protein>
    <submittedName>
        <fullName evidence="7">Sporulation integral membrane protein YtvI</fullName>
    </submittedName>
</protein>
<evidence type="ECO:0000256" key="4">
    <source>
        <dbReference type="ARBA" id="ARBA00022989"/>
    </source>
</evidence>
<feature type="transmembrane region" description="Helical" evidence="6">
    <location>
        <begin position="277"/>
        <end position="297"/>
    </location>
</feature>
<evidence type="ECO:0000313" key="8">
    <source>
        <dbReference type="Proteomes" id="UP000430508"/>
    </source>
</evidence>
<feature type="transmembrane region" description="Helical" evidence="6">
    <location>
        <begin position="317"/>
        <end position="339"/>
    </location>
</feature>
<dbReference type="Pfam" id="PF01594">
    <property type="entry name" value="AI-2E_transport"/>
    <property type="match status" value="1"/>
</dbReference>
<dbReference type="Proteomes" id="UP000430508">
    <property type="component" value="Chromosome"/>
</dbReference>
<dbReference type="PANTHER" id="PTHR21716">
    <property type="entry name" value="TRANSMEMBRANE PROTEIN"/>
    <property type="match status" value="1"/>
</dbReference>
<feature type="transmembrane region" description="Helical" evidence="6">
    <location>
        <begin position="160"/>
        <end position="180"/>
    </location>
</feature>
<dbReference type="GO" id="GO:0016020">
    <property type="term" value="C:membrane"/>
    <property type="evidence" value="ECO:0007669"/>
    <property type="project" value="UniProtKB-SubCell"/>
</dbReference>
<sequence length="354" mass="39618">MSNLLDYSKKVFIAVLIIVATLVIPYGLYKILPHFMPFVLAYFTALFLEPAAAWLSKVSRFKSKTLSVSVTYLFFLASIVIFLYLIISKLYVQLLDLLDFIQSNGPAIQVWFLNLTGRIQETIGLLPPEINDMIMKWINDLANINLVSAIGSSTLSISTAIPNMFFLSIIYLVSVFLFTFQLSNIHRFFYSFFKDSSKLKAVYVLGDLRNATLGFFKAQIILSTITYIIAFAGLAILHVKYVAVISLLIVIVDILPILGTGSVLMPWAVVSLFQDQLFLAAGLAILYIIIIVIRRVIEPKILGERIGLSALTTLISIWIGFKVMGVLGVFLFPLACIFYRALVKVGVIKLNFKI</sequence>
<comment type="similarity">
    <text evidence="2">Belongs to the autoinducer-2 exporter (AI-2E) (TC 2.A.86) family.</text>
</comment>
<evidence type="ECO:0000256" key="3">
    <source>
        <dbReference type="ARBA" id="ARBA00022692"/>
    </source>
</evidence>
<dbReference type="AlphaFoldDB" id="A0A857DMA3"/>
<keyword evidence="4 6" id="KW-1133">Transmembrane helix</keyword>
<evidence type="ECO:0000256" key="5">
    <source>
        <dbReference type="ARBA" id="ARBA00023136"/>
    </source>
</evidence>
<feature type="transmembrane region" description="Helical" evidence="6">
    <location>
        <begin position="243"/>
        <end position="265"/>
    </location>
</feature>
<feature type="transmembrane region" description="Helical" evidence="6">
    <location>
        <begin position="66"/>
        <end position="87"/>
    </location>
</feature>
<dbReference type="NCBIfam" id="TIGR02872">
    <property type="entry name" value="spore_ytvI"/>
    <property type="match status" value="1"/>
</dbReference>
<evidence type="ECO:0000256" key="2">
    <source>
        <dbReference type="ARBA" id="ARBA00009773"/>
    </source>
</evidence>
<dbReference type="InterPro" id="IPR002549">
    <property type="entry name" value="AI-2E-like"/>
</dbReference>
<organism evidence="7 8">
    <name type="scientific">Dehalobacter restrictus</name>
    <dbReference type="NCBI Taxonomy" id="55583"/>
    <lineage>
        <taxon>Bacteria</taxon>
        <taxon>Bacillati</taxon>
        <taxon>Bacillota</taxon>
        <taxon>Clostridia</taxon>
        <taxon>Eubacteriales</taxon>
        <taxon>Desulfitobacteriaceae</taxon>
        <taxon>Dehalobacter</taxon>
    </lineage>
</organism>
<evidence type="ECO:0000313" key="7">
    <source>
        <dbReference type="EMBL" id="QHA01529.1"/>
    </source>
</evidence>
<dbReference type="EMBL" id="CP046996">
    <property type="protein sequence ID" value="QHA01529.1"/>
    <property type="molecule type" value="Genomic_DNA"/>
</dbReference>
<gene>
    <name evidence="7" type="primary">ytvI</name>
    <name evidence="7" type="ORF">GQ588_13210</name>
</gene>
<evidence type="ECO:0000256" key="6">
    <source>
        <dbReference type="SAM" id="Phobius"/>
    </source>
</evidence>
<feature type="transmembrane region" description="Helical" evidence="6">
    <location>
        <begin position="35"/>
        <end position="54"/>
    </location>
</feature>
<dbReference type="RefSeq" id="WP_158208551.1">
    <property type="nucleotide sequence ID" value="NZ_CP046996.1"/>
</dbReference>
<evidence type="ECO:0000256" key="1">
    <source>
        <dbReference type="ARBA" id="ARBA00004141"/>
    </source>
</evidence>
<dbReference type="PANTHER" id="PTHR21716:SF68">
    <property type="entry name" value="TRANSPORT PROTEIN YTVI-RELATED"/>
    <property type="match status" value="1"/>
</dbReference>
<comment type="subcellular location">
    <subcellularLocation>
        <location evidence="1">Membrane</location>
        <topology evidence="1">Multi-pass membrane protein</topology>
    </subcellularLocation>
</comment>
<accession>A0A857DMA3</accession>
<keyword evidence="3 6" id="KW-0812">Transmembrane</keyword>
<dbReference type="GO" id="GO:0055085">
    <property type="term" value="P:transmembrane transport"/>
    <property type="evidence" value="ECO:0007669"/>
    <property type="project" value="TreeGrafter"/>
</dbReference>